<keyword evidence="3" id="KW-1003">Cell membrane</keyword>
<feature type="domain" description="ABC transmembrane type-1" evidence="8">
    <location>
        <begin position="90"/>
        <end position="304"/>
    </location>
</feature>
<keyword evidence="6 7" id="KW-0472">Membrane</keyword>
<evidence type="ECO:0000256" key="4">
    <source>
        <dbReference type="ARBA" id="ARBA00022692"/>
    </source>
</evidence>
<dbReference type="PANTHER" id="PTHR30193:SF37">
    <property type="entry name" value="INNER MEMBRANE ABC TRANSPORTER PERMEASE PROTEIN YCJO"/>
    <property type="match status" value="1"/>
</dbReference>
<reference evidence="9 10" key="1">
    <citation type="submission" date="2021-03" db="EMBL/GenBank/DDBJ databases">
        <title>Genomic Encyclopedia of Type Strains, Phase IV (KMG-IV): sequencing the most valuable type-strain genomes for metagenomic binning, comparative biology and taxonomic classification.</title>
        <authorList>
            <person name="Goeker M."/>
        </authorList>
    </citation>
    <scope>NUCLEOTIDE SEQUENCE [LARGE SCALE GENOMIC DNA]</scope>
    <source>
        <strain evidence="9 10">DSM 24738</strain>
    </source>
</reference>
<dbReference type="CDD" id="cd06261">
    <property type="entry name" value="TM_PBP2"/>
    <property type="match status" value="1"/>
</dbReference>
<evidence type="ECO:0000256" key="2">
    <source>
        <dbReference type="ARBA" id="ARBA00022448"/>
    </source>
</evidence>
<keyword evidence="10" id="KW-1185">Reference proteome</keyword>
<dbReference type="InterPro" id="IPR051393">
    <property type="entry name" value="ABC_transporter_permease"/>
</dbReference>
<evidence type="ECO:0000313" key="10">
    <source>
        <dbReference type="Proteomes" id="UP001519343"/>
    </source>
</evidence>
<evidence type="ECO:0000256" key="5">
    <source>
        <dbReference type="ARBA" id="ARBA00022989"/>
    </source>
</evidence>
<evidence type="ECO:0000259" key="8">
    <source>
        <dbReference type="PROSITE" id="PS50928"/>
    </source>
</evidence>
<dbReference type="Proteomes" id="UP001519343">
    <property type="component" value="Unassembled WGS sequence"/>
</dbReference>
<comment type="similarity">
    <text evidence="7">Belongs to the binding-protein-dependent transport system permease family.</text>
</comment>
<feature type="transmembrane region" description="Helical" evidence="7">
    <location>
        <begin position="178"/>
        <end position="197"/>
    </location>
</feature>
<dbReference type="InterPro" id="IPR000515">
    <property type="entry name" value="MetI-like"/>
</dbReference>
<organism evidence="9 10">
    <name type="scientific">Ammoniphilus resinae</name>
    <dbReference type="NCBI Taxonomy" id="861532"/>
    <lineage>
        <taxon>Bacteria</taxon>
        <taxon>Bacillati</taxon>
        <taxon>Bacillota</taxon>
        <taxon>Bacilli</taxon>
        <taxon>Bacillales</taxon>
        <taxon>Paenibacillaceae</taxon>
        <taxon>Aneurinibacillus group</taxon>
        <taxon>Ammoniphilus</taxon>
    </lineage>
</organism>
<dbReference type="PROSITE" id="PS50928">
    <property type="entry name" value="ABC_TM1"/>
    <property type="match status" value="1"/>
</dbReference>
<feature type="transmembrane region" description="Helical" evidence="7">
    <location>
        <begin position="128"/>
        <end position="148"/>
    </location>
</feature>
<proteinExistence type="inferred from homology"/>
<evidence type="ECO:0000256" key="3">
    <source>
        <dbReference type="ARBA" id="ARBA00022475"/>
    </source>
</evidence>
<keyword evidence="4 7" id="KW-0812">Transmembrane</keyword>
<dbReference type="PANTHER" id="PTHR30193">
    <property type="entry name" value="ABC TRANSPORTER PERMEASE PROTEIN"/>
    <property type="match status" value="1"/>
</dbReference>
<evidence type="ECO:0000256" key="1">
    <source>
        <dbReference type="ARBA" id="ARBA00004651"/>
    </source>
</evidence>
<comment type="caution">
    <text evidence="9">The sequence shown here is derived from an EMBL/GenBank/DDBJ whole genome shotgun (WGS) entry which is preliminary data.</text>
</comment>
<feature type="transmembrane region" description="Helical" evidence="7">
    <location>
        <begin position="94"/>
        <end position="116"/>
    </location>
</feature>
<keyword evidence="5 7" id="KW-1133">Transmembrane helix</keyword>
<protein>
    <submittedName>
        <fullName evidence="9">Raffinose/stachyose/melibiose transport system permease protein</fullName>
    </submittedName>
</protein>
<dbReference type="InterPro" id="IPR035906">
    <property type="entry name" value="MetI-like_sf"/>
</dbReference>
<dbReference type="EMBL" id="JAGGKT010000002">
    <property type="protein sequence ID" value="MBP1931340.1"/>
    <property type="molecule type" value="Genomic_DNA"/>
</dbReference>
<feature type="transmembrane region" description="Helical" evidence="7">
    <location>
        <begin position="229"/>
        <end position="248"/>
    </location>
</feature>
<sequence>MQKELQIDAKPQVKVGTSVKVKRNQWNKLLTISLFVAPAFIIYAIYVIYPIFATFNYSLHEWNSMQSEKTFIGFANYVELFNDQIFWTALKNNFLVVFISVFVQIPLGLVMALMLFAPIRGIKLFNTIYFMPFLMSTVAIGLLWVFMFDPINGTMNQLLRMLGVEKWQVAWLSEESTAMWSVLLVIVWQFAPFYMILFKAGIVGIPEELYEAAQIDGANKWKQFTHITFPLLMPTIVSSSILAIVGSLKTFDLFYIMTGGGPNNATELMGTYMFKQAFQIFDMGYASTIAFMMFFIAFIVVAIIQVMETQRRKKGGYL</sequence>
<comment type="subcellular location">
    <subcellularLocation>
        <location evidence="1 7">Cell membrane</location>
        <topology evidence="1 7">Multi-pass membrane protein</topology>
    </subcellularLocation>
</comment>
<dbReference type="Pfam" id="PF00528">
    <property type="entry name" value="BPD_transp_1"/>
    <property type="match status" value="1"/>
</dbReference>
<keyword evidence="2 7" id="KW-0813">Transport</keyword>
<evidence type="ECO:0000256" key="7">
    <source>
        <dbReference type="RuleBase" id="RU363032"/>
    </source>
</evidence>
<dbReference type="RefSeq" id="WP_342453791.1">
    <property type="nucleotide sequence ID" value="NZ_JAGGKT010000002.1"/>
</dbReference>
<evidence type="ECO:0000256" key="6">
    <source>
        <dbReference type="ARBA" id="ARBA00023136"/>
    </source>
</evidence>
<dbReference type="Gene3D" id="1.10.3720.10">
    <property type="entry name" value="MetI-like"/>
    <property type="match status" value="1"/>
</dbReference>
<accession>A0ABS4GM40</accession>
<name>A0ABS4GM40_9BACL</name>
<gene>
    <name evidence="9" type="ORF">J2Z37_001337</name>
</gene>
<evidence type="ECO:0000313" key="9">
    <source>
        <dbReference type="EMBL" id="MBP1931340.1"/>
    </source>
</evidence>
<dbReference type="SUPFAM" id="SSF161098">
    <property type="entry name" value="MetI-like"/>
    <property type="match status" value="1"/>
</dbReference>
<feature type="transmembrane region" description="Helical" evidence="7">
    <location>
        <begin position="29"/>
        <end position="52"/>
    </location>
</feature>
<feature type="transmembrane region" description="Helical" evidence="7">
    <location>
        <begin position="283"/>
        <end position="304"/>
    </location>
</feature>